<evidence type="ECO:0000313" key="2">
    <source>
        <dbReference type="Proteomes" id="UP000270620"/>
    </source>
</evidence>
<dbReference type="EMBL" id="RWBG01000005">
    <property type="protein sequence ID" value="RSK38766.1"/>
    <property type="molecule type" value="Genomic_DNA"/>
</dbReference>
<comment type="caution">
    <text evidence="1">The sequence shown here is derived from an EMBL/GenBank/DDBJ whole genome shotgun (WGS) entry which is preliminary data.</text>
</comment>
<proteinExistence type="predicted"/>
<gene>
    <name evidence="1" type="ORF">EJA19_11265</name>
</gene>
<dbReference type="CDD" id="cd22784">
    <property type="entry name" value="DPBB_MltA_YuiC-like"/>
    <property type="match status" value="1"/>
</dbReference>
<evidence type="ECO:0008006" key="3">
    <source>
        <dbReference type="Google" id="ProtNLM"/>
    </source>
</evidence>
<keyword evidence="2" id="KW-1185">Reference proteome</keyword>
<dbReference type="OrthoDB" id="5624888at2"/>
<dbReference type="Proteomes" id="UP000270620">
    <property type="component" value="Unassembled WGS sequence"/>
</dbReference>
<protein>
    <recommendedName>
        <fullName evidence="3">3D domain-containing protein</fullName>
    </recommendedName>
</protein>
<dbReference type="AlphaFoldDB" id="A0A3R9URQ7"/>
<reference evidence="1 2" key="1">
    <citation type="submission" date="2018-12" db="EMBL/GenBank/DDBJ databases">
        <title>Mangrovimonas spongiae sp. nov., a novel member of the genus Mangrovimonas isolated from marine sponge.</title>
        <authorList>
            <person name="Zhuang L."/>
            <person name="Luo L."/>
        </authorList>
    </citation>
    <scope>NUCLEOTIDE SEQUENCE [LARGE SCALE GENOMIC DNA]</scope>
    <source>
        <strain evidence="1 2">HN-E26</strain>
    </source>
</reference>
<name>A0A3R9URQ7_9FLAO</name>
<organism evidence="1 2">
    <name type="scientific">Mangrovimonas spongiae</name>
    <dbReference type="NCBI Taxonomy" id="2494697"/>
    <lineage>
        <taxon>Bacteria</taxon>
        <taxon>Pseudomonadati</taxon>
        <taxon>Bacteroidota</taxon>
        <taxon>Flavobacteriia</taxon>
        <taxon>Flavobacteriales</taxon>
        <taxon>Flavobacteriaceae</taxon>
        <taxon>Mangrovimonas</taxon>
    </lineage>
</organism>
<sequence length="134" mass="15336">MCLLTTCQKAPKQPISPYKWECLEVTATAYNSLSYQTNSQPNITAFGDTLTPNMKCIAVSRDLLKLGLTHNTPVVIDGLDGMYLVKDKMHRRWRKRIDIYMGKDVKKAKQWGRQKLTINYQVKRDSLGIKKASN</sequence>
<evidence type="ECO:0000313" key="1">
    <source>
        <dbReference type="EMBL" id="RSK38766.1"/>
    </source>
</evidence>
<accession>A0A3R9URQ7</accession>